<dbReference type="InterPro" id="IPR003597">
    <property type="entry name" value="Ig_C1-set"/>
</dbReference>
<dbReference type="SMART" id="SM00407">
    <property type="entry name" value="IGc1"/>
    <property type="match status" value="1"/>
</dbReference>
<dbReference type="FunFam" id="3.30.500.10:FF:000001">
    <property type="entry name" value="H-2 class I histocompatibility antigen, alpha chain"/>
    <property type="match status" value="1"/>
</dbReference>
<feature type="non-terminal residue" evidence="14">
    <location>
        <position position="1"/>
    </location>
</feature>
<gene>
    <name evidence="14" type="ORF">N302_15780</name>
</gene>
<evidence type="ECO:0000256" key="11">
    <source>
        <dbReference type="SAM" id="MobiDB-lite"/>
    </source>
</evidence>
<evidence type="ECO:0000256" key="12">
    <source>
        <dbReference type="SAM" id="Phobius"/>
    </source>
</evidence>
<feature type="domain" description="Ig-like" evidence="13">
    <location>
        <begin position="183"/>
        <end position="261"/>
    </location>
</feature>
<evidence type="ECO:0000256" key="7">
    <source>
        <dbReference type="ARBA" id="ARBA00023136"/>
    </source>
</evidence>
<dbReference type="GO" id="GO:0042612">
    <property type="term" value="C:MHC class I protein complex"/>
    <property type="evidence" value="ECO:0007669"/>
    <property type="project" value="UniProtKB-KW"/>
</dbReference>
<evidence type="ECO:0000256" key="3">
    <source>
        <dbReference type="ARBA" id="ARBA00022692"/>
    </source>
</evidence>
<dbReference type="PANTHER" id="PTHR16675:SF242">
    <property type="entry name" value="MAJOR HISTOCOMPATIBILITY COMPLEX CLASS I-RELATED GENE PROTEIN"/>
    <property type="match status" value="1"/>
</dbReference>
<dbReference type="SUPFAM" id="SSF54452">
    <property type="entry name" value="MHC antigen-recognition domain"/>
    <property type="match status" value="1"/>
</dbReference>
<dbReference type="GO" id="GO:0006955">
    <property type="term" value="P:immune response"/>
    <property type="evidence" value="ECO:0007669"/>
    <property type="project" value="TreeGrafter"/>
</dbReference>
<dbReference type="InterPro" id="IPR050208">
    <property type="entry name" value="MHC_class-I_related"/>
</dbReference>
<keyword evidence="8" id="KW-1015">Disulfide bond</keyword>
<feature type="region of interest" description="Disordered" evidence="11">
    <location>
        <begin position="311"/>
        <end position="333"/>
    </location>
</feature>
<keyword evidence="15" id="KW-1185">Reference proteome</keyword>
<dbReference type="InterPro" id="IPR037055">
    <property type="entry name" value="MHC_I-like_Ag-recog_sf"/>
</dbReference>
<dbReference type="Pfam" id="PF07654">
    <property type="entry name" value="C1-set"/>
    <property type="match status" value="1"/>
</dbReference>
<dbReference type="SUPFAM" id="SSF48726">
    <property type="entry name" value="Immunoglobulin"/>
    <property type="match status" value="1"/>
</dbReference>
<evidence type="ECO:0000256" key="2">
    <source>
        <dbReference type="ARBA" id="ARBA00022451"/>
    </source>
</evidence>
<dbReference type="InterPro" id="IPR001039">
    <property type="entry name" value="MHC_I_a_a1/a2"/>
</dbReference>
<dbReference type="Pfam" id="PF00129">
    <property type="entry name" value="MHC_I"/>
    <property type="match status" value="1"/>
</dbReference>
<dbReference type="InterPro" id="IPR003006">
    <property type="entry name" value="Ig/MHC_CS"/>
</dbReference>
<feature type="transmembrane region" description="Helical" evidence="12">
    <location>
        <begin position="279"/>
        <end position="303"/>
    </location>
</feature>
<evidence type="ECO:0000256" key="5">
    <source>
        <dbReference type="ARBA" id="ARBA00022859"/>
    </source>
</evidence>
<evidence type="ECO:0000313" key="15">
    <source>
        <dbReference type="Proteomes" id="UP000052976"/>
    </source>
</evidence>
<dbReference type="InterPro" id="IPR036179">
    <property type="entry name" value="Ig-like_dom_sf"/>
</dbReference>
<sequence length="333" mass="37385">VLHSLRYLSVAVSEPGPGIPQFMSMGFLDGIPFQRYDSERGRDEPLTPWMEEGPKPGYWDSETETSKRSQQMDAVNLETVRGRYNQSGGLHTLQRDCGCDLLSDGRVRGSYWLGYDGQDFLSFEPRSQSFVAANSAAQVTTRSWNSDGVTVEHWTNYLEHICTEGLQKYVEYGREALERKEPPDVHVSGKEEFGTLILSCHVYGFYPRPIAVSWMKGDEIRDQETEWGGIVPNSDGTFHTWARIEVQPEEREQYRCRVEHSGMPEPGIFALEPESGRNLTLVVAVFVIAAIVILILLVGFIVWKLQSGRRQNHGYSPPAGKDMGTNGSSAGTE</sequence>
<evidence type="ECO:0000256" key="10">
    <source>
        <dbReference type="RuleBase" id="RU004439"/>
    </source>
</evidence>
<organism evidence="14 15">
    <name type="scientific">Corvus brachyrhynchos</name>
    <name type="common">American crow</name>
    <dbReference type="NCBI Taxonomy" id="85066"/>
    <lineage>
        <taxon>Eukaryota</taxon>
        <taxon>Metazoa</taxon>
        <taxon>Chordata</taxon>
        <taxon>Craniata</taxon>
        <taxon>Vertebrata</taxon>
        <taxon>Euteleostomi</taxon>
        <taxon>Archelosauria</taxon>
        <taxon>Archosauria</taxon>
        <taxon>Dinosauria</taxon>
        <taxon>Saurischia</taxon>
        <taxon>Theropoda</taxon>
        <taxon>Coelurosauria</taxon>
        <taxon>Aves</taxon>
        <taxon>Neognathae</taxon>
        <taxon>Neoaves</taxon>
        <taxon>Telluraves</taxon>
        <taxon>Australaves</taxon>
        <taxon>Passeriformes</taxon>
        <taxon>Corvoidea</taxon>
        <taxon>Corvidae</taxon>
        <taxon>Corvus</taxon>
    </lineage>
</organism>
<dbReference type="EMBL" id="KK718935">
    <property type="protein sequence ID" value="KFO60355.1"/>
    <property type="molecule type" value="Genomic_DNA"/>
</dbReference>
<dbReference type="FunFam" id="2.60.40.10:FF:000204">
    <property type="entry name" value="Major histocompatibility complex, class I-related protein"/>
    <property type="match status" value="1"/>
</dbReference>
<dbReference type="PRINTS" id="PR01638">
    <property type="entry name" value="MHCCLASSI"/>
</dbReference>
<feature type="non-terminal residue" evidence="14">
    <location>
        <position position="333"/>
    </location>
</feature>
<dbReference type="PROSITE" id="PS50835">
    <property type="entry name" value="IG_LIKE"/>
    <property type="match status" value="1"/>
</dbReference>
<dbReference type="Gene3D" id="2.60.40.10">
    <property type="entry name" value="Immunoglobulins"/>
    <property type="match status" value="1"/>
</dbReference>
<evidence type="ECO:0000313" key="14">
    <source>
        <dbReference type="EMBL" id="KFO60355.1"/>
    </source>
</evidence>
<dbReference type="AlphaFoldDB" id="A0A091FFM3"/>
<keyword evidence="3 12" id="KW-0812">Transmembrane</keyword>
<proteinExistence type="inferred from homology"/>
<evidence type="ECO:0000256" key="8">
    <source>
        <dbReference type="ARBA" id="ARBA00023157"/>
    </source>
</evidence>
<dbReference type="InterPro" id="IPR011161">
    <property type="entry name" value="MHC_I-like_Ag-recog"/>
</dbReference>
<dbReference type="GO" id="GO:0005615">
    <property type="term" value="C:extracellular space"/>
    <property type="evidence" value="ECO:0007669"/>
    <property type="project" value="TreeGrafter"/>
</dbReference>
<keyword evidence="2" id="KW-0490">MHC I</keyword>
<dbReference type="InterPro" id="IPR011162">
    <property type="entry name" value="MHC_I/II-like_Ag-recog"/>
</dbReference>
<protein>
    <submittedName>
        <fullName evidence="14">Class I histocompatibility antigen, F10 alpha chain</fullName>
    </submittedName>
</protein>
<evidence type="ECO:0000256" key="4">
    <source>
        <dbReference type="ARBA" id="ARBA00022729"/>
    </source>
</evidence>
<keyword evidence="6 12" id="KW-1133">Transmembrane helix</keyword>
<dbReference type="InterPro" id="IPR007110">
    <property type="entry name" value="Ig-like_dom"/>
</dbReference>
<comment type="subcellular location">
    <subcellularLocation>
        <location evidence="1">Membrane</location>
        <topology evidence="1">Single-pass type I membrane protein</topology>
    </subcellularLocation>
</comment>
<keyword evidence="5" id="KW-0391">Immunity</keyword>
<dbReference type="Gene3D" id="3.30.500.10">
    <property type="entry name" value="MHC class I-like antigen recognition-like"/>
    <property type="match status" value="1"/>
</dbReference>
<dbReference type="STRING" id="85066.A0A091FFM3"/>
<evidence type="ECO:0000256" key="9">
    <source>
        <dbReference type="ARBA" id="ARBA00023180"/>
    </source>
</evidence>
<evidence type="ECO:0000259" key="13">
    <source>
        <dbReference type="PROSITE" id="PS50835"/>
    </source>
</evidence>
<feature type="region of interest" description="Disordered" evidence="11">
    <location>
        <begin position="39"/>
        <end position="70"/>
    </location>
</feature>
<dbReference type="PANTHER" id="PTHR16675">
    <property type="entry name" value="MHC CLASS I-RELATED"/>
    <property type="match status" value="1"/>
</dbReference>
<reference evidence="14 15" key="1">
    <citation type="submission" date="2014-04" db="EMBL/GenBank/DDBJ databases">
        <title>Genome evolution of avian class.</title>
        <authorList>
            <person name="Zhang G."/>
            <person name="Li C."/>
        </authorList>
    </citation>
    <scope>NUCLEOTIDE SEQUENCE [LARGE SCALE GENOMIC DNA]</scope>
    <source>
        <strain evidence="14">BGI_N302</strain>
    </source>
</reference>
<keyword evidence="9" id="KW-0325">Glycoprotein</keyword>
<dbReference type="PROSITE" id="PS00290">
    <property type="entry name" value="IG_MHC"/>
    <property type="match status" value="1"/>
</dbReference>
<keyword evidence="7 12" id="KW-0472">Membrane</keyword>
<accession>A0A091FFM3</accession>
<keyword evidence="4" id="KW-0732">Signal</keyword>
<dbReference type="Proteomes" id="UP000052976">
    <property type="component" value="Unassembled WGS sequence"/>
</dbReference>
<dbReference type="GO" id="GO:0002474">
    <property type="term" value="P:antigen processing and presentation of peptide antigen via MHC class I"/>
    <property type="evidence" value="ECO:0007669"/>
    <property type="project" value="UniProtKB-KW"/>
</dbReference>
<comment type="similarity">
    <text evidence="10">Belongs to the MHC class I family.</text>
</comment>
<name>A0A091FFM3_CORBR</name>
<evidence type="ECO:0000256" key="1">
    <source>
        <dbReference type="ARBA" id="ARBA00004479"/>
    </source>
</evidence>
<evidence type="ECO:0000256" key="6">
    <source>
        <dbReference type="ARBA" id="ARBA00022989"/>
    </source>
</evidence>
<dbReference type="InterPro" id="IPR013783">
    <property type="entry name" value="Ig-like_fold"/>
</dbReference>
<dbReference type="GO" id="GO:0009897">
    <property type="term" value="C:external side of plasma membrane"/>
    <property type="evidence" value="ECO:0007669"/>
    <property type="project" value="TreeGrafter"/>
</dbReference>